<feature type="transmembrane region" description="Helical" evidence="7">
    <location>
        <begin position="294"/>
        <end position="314"/>
    </location>
</feature>
<dbReference type="InterPro" id="IPR003439">
    <property type="entry name" value="ABC_transporter-like_ATP-bd"/>
</dbReference>
<proteinExistence type="predicted"/>
<dbReference type="RefSeq" id="WP_229595493.1">
    <property type="nucleotide sequence ID" value="NZ_AP024485.1"/>
</dbReference>
<keyword evidence="5 7" id="KW-1133">Transmembrane helix</keyword>
<evidence type="ECO:0000256" key="2">
    <source>
        <dbReference type="ARBA" id="ARBA00022692"/>
    </source>
</evidence>
<dbReference type="SUPFAM" id="SSF90123">
    <property type="entry name" value="ABC transporter transmembrane region"/>
    <property type="match status" value="1"/>
</dbReference>
<feature type="domain" description="ABC transmembrane type-1" evidence="9">
    <location>
        <begin position="157"/>
        <end position="436"/>
    </location>
</feature>
<dbReference type="Gene3D" id="3.40.50.300">
    <property type="entry name" value="P-loop containing nucleotide triphosphate hydrolases"/>
    <property type="match status" value="1"/>
</dbReference>
<protein>
    <submittedName>
        <fullName evidence="10">ABC transporter ATP-binding protein/permease</fullName>
    </submittedName>
</protein>
<accession>A0ABN6ERX9</accession>
<keyword evidence="3" id="KW-0547">Nucleotide-binding</keyword>
<evidence type="ECO:0000256" key="5">
    <source>
        <dbReference type="ARBA" id="ARBA00022989"/>
    </source>
</evidence>
<dbReference type="SMART" id="SM00382">
    <property type="entry name" value="AAA"/>
    <property type="match status" value="1"/>
</dbReference>
<evidence type="ECO:0000259" key="9">
    <source>
        <dbReference type="PROSITE" id="PS50929"/>
    </source>
</evidence>
<dbReference type="GO" id="GO:0005524">
    <property type="term" value="F:ATP binding"/>
    <property type="evidence" value="ECO:0007669"/>
    <property type="project" value="UniProtKB-KW"/>
</dbReference>
<dbReference type="InterPro" id="IPR027417">
    <property type="entry name" value="P-loop_NTPase"/>
</dbReference>
<evidence type="ECO:0000313" key="11">
    <source>
        <dbReference type="Proteomes" id="UP001053296"/>
    </source>
</evidence>
<gene>
    <name evidence="10" type="ORF">PSDVSF_13700</name>
</gene>
<keyword evidence="4 10" id="KW-0067">ATP-binding</keyword>
<reference evidence="10" key="1">
    <citation type="journal article" date="2022" name="Arch. Microbiol.">
        <title>Pseudodesulfovibrio sediminis sp. nov., a mesophilic and neutrophilic sulfate-reducing bacterium isolated from sediment of a brackish lake.</title>
        <authorList>
            <person name="Takahashi A."/>
            <person name="Kojima H."/>
            <person name="Watanabe M."/>
            <person name="Fukui M."/>
        </authorList>
    </citation>
    <scope>NUCLEOTIDE SEQUENCE</scope>
    <source>
        <strain evidence="10">SF6</strain>
    </source>
</reference>
<dbReference type="Proteomes" id="UP001053296">
    <property type="component" value="Chromosome"/>
</dbReference>
<evidence type="ECO:0000256" key="4">
    <source>
        <dbReference type="ARBA" id="ARBA00022840"/>
    </source>
</evidence>
<dbReference type="SUPFAM" id="SSF52540">
    <property type="entry name" value="P-loop containing nucleoside triphosphate hydrolases"/>
    <property type="match status" value="1"/>
</dbReference>
<dbReference type="InterPro" id="IPR039421">
    <property type="entry name" value="Type_1_exporter"/>
</dbReference>
<feature type="transmembrane region" description="Helical" evidence="7">
    <location>
        <begin position="158"/>
        <end position="179"/>
    </location>
</feature>
<evidence type="ECO:0000259" key="8">
    <source>
        <dbReference type="PROSITE" id="PS50893"/>
    </source>
</evidence>
<dbReference type="InterPro" id="IPR036640">
    <property type="entry name" value="ABC1_TM_sf"/>
</dbReference>
<dbReference type="InterPro" id="IPR011527">
    <property type="entry name" value="ABC1_TM_dom"/>
</dbReference>
<feature type="domain" description="ABC transporter" evidence="8">
    <location>
        <begin position="470"/>
        <end position="703"/>
    </location>
</feature>
<dbReference type="Pfam" id="PF00664">
    <property type="entry name" value="ABC_membrane"/>
    <property type="match status" value="1"/>
</dbReference>
<evidence type="ECO:0000313" key="10">
    <source>
        <dbReference type="EMBL" id="BCS88128.1"/>
    </source>
</evidence>
<feature type="transmembrane region" description="Helical" evidence="7">
    <location>
        <begin position="407"/>
        <end position="432"/>
    </location>
</feature>
<dbReference type="Pfam" id="PF00005">
    <property type="entry name" value="ABC_tran"/>
    <property type="match status" value="1"/>
</dbReference>
<keyword evidence="11" id="KW-1185">Reference proteome</keyword>
<evidence type="ECO:0000256" key="3">
    <source>
        <dbReference type="ARBA" id="ARBA00022741"/>
    </source>
</evidence>
<keyword evidence="2 7" id="KW-0812">Transmembrane</keyword>
<dbReference type="PROSITE" id="PS50893">
    <property type="entry name" value="ABC_TRANSPORTER_2"/>
    <property type="match status" value="1"/>
</dbReference>
<feature type="transmembrane region" description="Helical" evidence="7">
    <location>
        <begin position="264"/>
        <end position="288"/>
    </location>
</feature>
<keyword evidence="6 7" id="KW-0472">Membrane</keyword>
<organism evidence="10 11">
    <name type="scientific">Pseudodesulfovibrio sediminis</name>
    <dbReference type="NCBI Taxonomy" id="2810563"/>
    <lineage>
        <taxon>Bacteria</taxon>
        <taxon>Pseudomonadati</taxon>
        <taxon>Thermodesulfobacteriota</taxon>
        <taxon>Desulfovibrionia</taxon>
        <taxon>Desulfovibrionales</taxon>
        <taxon>Desulfovibrionaceae</taxon>
    </lineage>
</organism>
<dbReference type="PANTHER" id="PTHR43394">
    <property type="entry name" value="ATP-DEPENDENT PERMEASE MDL1, MITOCHONDRIAL"/>
    <property type="match status" value="1"/>
</dbReference>
<dbReference type="PROSITE" id="PS50929">
    <property type="entry name" value="ABC_TM1F"/>
    <property type="match status" value="1"/>
</dbReference>
<evidence type="ECO:0000256" key="6">
    <source>
        <dbReference type="ARBA" id="ARBA00023136"/>
    </source>
</evidence>
<evidence type="ECO:0000256" key="1">
    <source>
        <dbReference type="ARBA" id="ARBA00004651"/>
    </source>
</evidence>
<feature type="transmembrane region" description="Helical" evidence="7">
    <location>
        <begin position="191"/>
        <end position="211"/>
    </location>
</feature>
<dbReference type="InterPro" id="IPR003593">
    <property type="entry name" value="AAA+_ATPase"/>
</dbReference>
<name>A0ABN6ERX9_9BACT</name>
<dbReference type="Gene3D" id="1.20.1560.10">
    <property type="entry name" value="ABC transporter type 1, transmembrane domain"/>
    <property type="match status" value="1"/>
</dbReference>
<dbReference type="EMBL" id="AP024485">
    <property type="protein sequence ID" value="BCS88128.1"/>
    <property type="molecule type" value="Genomic_DNA"/>
</dbReference>
<comment type="subcellular location">
    <subcellularLocation>
        <location evidence="1">Cell membrane</location>
        <topology evidence="1">Multi-pass membrane protein</topology>
    </subcellularLocation>
</comment>
<dbReference type="PANTHER" id="PTHR43394:SF1">
    <property type="entry name" value="ATP-BINDING CASSETTE SUB-FAMILY B MEMBER 10, MITOCHONDRIAL"/>
    <property type="match status" value="1"/>
</dbReference>
<evidence type="ECO:0000256" key="7">
    <source>
        <dbReference type="SAM" id="Phobius"/>
    </source>
</evidence>
<sequence>MVQPSVSTEFRLPGGLAPCIPPLLDALGWRGSDVHLAEAMPHLMDVVDLSDLLNVMANLKFGSRSMDIRLNHLDVRMFPCLFIDDEGKAMVLSKGDGNTILVFDADTESYNEISPDSRKGTAFFFAQVDTRGHSLHRKQTKWFSKVIRRFTKPLQQSLFISFLLSLLALTLPLFVMTIYDQMPFFENNITLAYIVVGVLVFILSDFGLRLIRSGILSFIGARLGNIVGNEVFRRILYMPPAYTESASIGSQASRIKDFDTVRDFFSGQAFVALLEIPFIIILIAAMWFLGGTVIMVPLIAILLFAVLAAIYLPLVKNSNEMMAKSGSARQELVMEMLTKMRAIKLTSTPVMWENRYRQLSAECAANAYHSSQLASQINALTNTLIMGAGVSTMAMSVTGVINNEMTMGALVACMILIWRILAPLRSGFVVMLQVERINKSVKQIDRLMALDIEQLTESQLTLNRELRGDLAFSQVSIRYMSDAYPALLGVSFSVKHGEVLAIAGHDGAGKSTILKLLMGLYRPQAGRITLSNISLRQMDPLTLRRSVGYAPQTPQFFYGTIAQNLRLINPMAPEGELIDACLRAGVLDEVEALPEGIHTRIGDYQMKMMPVAFLKKLNLARTLVRSVPLLLLDEAMERPNFDERDVFLDMLEELRGNATIVTVTNHAAYLSVADKILWMEKGRVRKFGAPKDILPDLPEEYKC</sequence>